<gene>
    <name evidence="1" type="ORF">SAMN05421636_102367</name>
</gene>
<dbReference type="Pfam" id="PF13715">
    <property type="entry name" value="CarbopepD_reg_2"/>
    <property type="match status" value="1"/>
</dbReference>
<reference evidence="1 2" key="1">
    <citation type="submission" date="2016-10" db="EMBL/GenBank/DDBJ databases">
        <authorList>
            <person name="de Groot N.N."/>
        </authorList>
    </citation>
    <scope>NUCLEOTIDE SEQUENCE [LARGE SCALE GENOMIC DNA]</scope>
    <source>
        <strain evidence="1 2">DSM 23421</strain>
    </source>
</reference>
<dbReference type="STRING" id="641691.SAMN05421636_102367"/>
<dbReference type="EMBL" id="FNAO01000002">
    <property type="protein sequence ID" value="SDD93570.1"/>
    <property type="molecule type" value="Genomic_DNA"/>
</dbReference>
<evidence type="ECO:0000313" key="1">
    <source>
        <dbReference type="EMBL" id="SDD93570.1"/>
    </source>
</evidence>
<keyword evidence="2" id="KW-1185">Reference proteome</keyword>
<dbReference type="SUPFAM" id="SSF49464">
    <property type="entry name" value="Carboxypeptidase regulatory domain-like"/>
    <property type="match status" value="1"/>
</dbReference>
<sequence length="1337" mass="150184">MIPEQISYPNFEANQVLSSAHLNDLFKYLDEQDRLTRTNLIGIGIVCGLEPSIAVSGDSMRISKGCGVTSAGYMVVWEDAAPLEWVRPYGVPVELPYREFENRATEPPQAFPMWELIADRNDDATATRLSSDFLTGNNQPIGSDDEKILVLFLECLAESNRNCTPNSCNDKGTTVTASVRPLLIRRSDIDLLQARIEALGPEAQAYFTIANSTNARYGLPTLKLPRYDVSATILGSTTSVLTAFQSTLNAALVNSVTTALNEAYTAFQPLLPAFPTNPFLNLEGSWAFLHDGSIVTNNLYLWYQYYYDHLDTVIQAYDEFRLKGMDVLGLCCPDKRLFPRHLMLGNVGVNPVDYAYRHTFVPSPIHSSQNGEMEELRLLFRRLVELILVLELPPNLNLVLGDGSNRRFGMDFLRANNFNRPIRITPSHLGKPLSQKAIPYHYRPVPLYEYWNFHLNRQGKANENLGFRSPSWDLGVPFVRFPLAYDLEPYSFLRIEGHIGRNYQDVLEDLIHQKEVNRLPIDLVAVKTGYNEDNIPMPAEVEGCHFQDLEALYAAFREELLCQICELLKHLYNLPYPPDSTPRTRVQQAPRLTALRRCAPEFRYYTDTLGEFYENRLNSFAISPIFSNFFLVPAYVNYVIGIIPRLNNLWLSLSETLSSFRFDDFRNIYGPLRSSIEPVNRNLIFITNDADKGENNANLDLEELQDQLDHFLYACKLETFQQIKSEYERRVGNLKERLLLSNFARKHDGLQHKAGVPLGGTFVMVYHGEDQQDAMPRLPGFFTVRGQVIDESGPLPGVNIVVVGTSTGTMTDFDGNFVLFRVSLPARLRISYIGFPDRLVWVTSSTSPLRIDMGSDQSETGSTGRFNDIGVGVVIADFYLPYLCCSDCAPIQFVLPKAPPTFIWEQQGCTDAKGGGLVLITANGGTAPYEYSTDSGQKWIALGEDAIFMFDGAQIQIRDAEGTVSVRRTVQLTPPFVVSQLGPGECNPQGTEFTVEFTISGGRPPYTLLTENTTSTVQAGQNGTLTLPSNQGAEVRVTDSNDPACEQLITVEPVNCPEPCGLPCNGITREPRYPFWMQRNSNANLVYHDVQLIVTNFELFLENGDTLPLDTGQLTEILNPDRDIITNNFLLYWNSAISKANDFIRKELGDKLGIDETPLRLTLVQDSSPNVSTLRIAHFECHRFEFSLEVRFTTDSGNFKPSYTRVFSYNQLGTTFTENIENIEKPQSNKGVLPAFDVMRRDRCNPDSKEIPLCKEPKETTLTFETNGDQVFLGTKPSEDLPTLWILEHGIPALFLGTTMESAIMGNTTYEAKVIVVDPDTTCAAIDVRDVRIDIII</sequence>
<organism evidence="1 2">
    <name type="scientific">Pricia antarctica</name>
    <dbReference type="NCBI Taxonomy" id="641691"/>
    <lineage>
        <taxon>Bacteria</taxon>
        <taxon>Pseudomonadati</taxon>
        <taxon>Bacteroidota</taxon>
        <taxon>Flavobacteriia</taxon>
        <taxon>Flavobacteriales</taxon>
        <taxon>Flavobacteriaceae</taxon>
        <taxon>Pricia</taxon>
    </lineage>
</organism>
<accession>A0A1G6YTA6</accession>
<evidence type="ECO:0000313" key="2">
    <source>
        <dbReference type="Proteomes" id="UP000199109"/>
    </source>
</evidence>
<proteinExistence type="predicted"/>
<protein>
    <submittedName>
        <fullName evidence="1">CarboxypepD_reg-like domain-containing protein</fullName>
    </submittedName>
</protein>
<dbReference type="RefSeq" id="WP_245726449.1">
    <property type="nucleotide sequence ID" value="NZ_FNAO01000002.1"/>
</dbReference>
<name>A0A1G6YTA6_9FLAO</name>
<dbReference type="Proteomes" id="UP000199109">
    <property type="component" value="Unassembled WGS sequence"/>
</dbReference>
<dbReference type="InterPro" id="IPR008969">
    <property type="entry name" value="CarboxyPept-like_regulatory"/>
</dbReference>